<dbReference type="EMBL" id="CM029053">
    <property type="protein sequence ID" value="KAG2550508.1"/>
    <property type="molecule type" value="Genomic_DNA"/>
</dbReference>
<protein>
    <submittedName>
        <fullName evidence="2">Uncharacterized protein</fullName>
    </submittedName>
</protein>
<feature type="region of interest" description="Disordered" evidence="1">
    <location>
        <begin position="16"/>
        <end position="44"/>
    </location>
</feature>
<name>A0A8T0NNT5_PANVG</name>
<reference evidence="2" key="1">
    <citation type="submission" date="2020-05" db="EMBL/GenBank/DDBJ databases">
        <title>WGS assembly of Panicum virgatum.</title>
        <authorList>
            <person name="Lovell J.T."/>
            <person name="Jenkins J."/>
            <person name="Shu S."/>
            <person name="Juenger T.E."/>
            <person name="Schmutz J."/>
        </authorList>
    </citation>
    <scope>NUCLEOTIDE SEQUENCE</scope>
    <source>
        <strain evidence="2">AP13</strain>
    </source>
</reference>
<organism evidence="2 3">
    <name type="scientific">Panicum virgatum</name>
    <name type="common">Blackwell switchgrass</name>
    <dbReference type="NCBI Taxonomy" id="38727"/>
    <lineage>
        <taxon>Eukaryota</taxon>
        <taxon>Viridiplantae</taxon>
        <taxon>Streptophyta</taxon>
        <taxon>Embryophyta</taxon>
        <taxon>Tracheophyta</taxon>
        <taxon>Spermatophyta</taxon>
        <taxon>Magnoliopsida</taxon>
        <taxon>Liliopsida</taxon>
        <taxon>Poales</taxon>
        <taxon>Poaceae</taxon>
        <taxon>PACMAD clade</taxon>
        <taxon>Panicoideae</taxon>
        <taxon>Panicodae</taxon>
        <taxon>Paniceae</taxon>
        <taxon>Panicinae</taxon>
        <taxon>Panicum</taxon>
        <taxon>Panicum sect. Hiantes</taxon>
    </lineage>
</organism>
<evidence type="ECO:0000313" key="2">
    <source>
        <dbReference type="EMBL" id="KAG2550508.1"/>
    </source>
</evidence>
<evidence type="ECO:0000256" key="1">
    <source>
        <dbReference type="SAM" id="MobiDB-lite"/>
    </source>
</evidence>
<proteinExistence type="predicted"/>
<dbReference type="AlphaFoldDB" id="A0A8T0NNT5"/>
<comment type="caution">
    <text evidence="2">The sequence shown here is derived from an EMBL/GenBank/DDBJ whole genome shotgun (WGS) entry which is preliminary data.</text>
</comment>
<feature type="compositionally biased region" description="Low complexity" evidence="1">
    <location>
        <begin position="22"/>
        <end position="33"/>
    </location>
</feature>
<keyword evidence="3" id="KW-1185">Reference proteome</keyword>
<gene>
    <name evidence="2" type="ORF">PVAP13_9KG335800</name>
</gene>
<dbReference type="Proteomes" id="UP000823388">
    <property type="component" value="Chromosome 9K"/>
</dbReference>
<accession>A0A8T0NNT5</accession>
<sequence>MMYSNGELEYEEELDFHLETASDTSLDNDNTSSGQNSYSDKDGNAGYELMTRKYLGDCHMPAERYTTLDEY</sequence>
<evidence type="ECO:0000313" key="3">
    <source>
        <dbReference type="Proteomes" id="UP000823388"/>
    </source>
</evidence>